<gene>
    <name evidence="1" type="ORF">Patl1_07742</name>
</gene>
<evidence type="ECO:0000313" key="1">
    <source>
        <dbReference type="EMBL" id="KAJ0086675.1"/>
    </source>
</evidence>
<proteinExistence type="predicted"/>
<keyword evidence="2" id="KW-1185">Reference proteome</keyword>
<accession>A0ACC1AJ15</accession>
<sequence length="82" mass="9139">MVSFPTQTTFWFSNVVGPEEEIGFFGYQVAYIGPSCYGEPTGLLIHVLSYANKIAFILSIDEGIILDPNQLCDDLEESFNLI</sequence>
<name>A0ACC1AJ15_9ROSI</name>
<reference evidence="2" key="1">
    <citation type="journal article" date="2023" name="G3 (Bethesda)">
        <title>Genome assembly and association tests identify interacting loci associated with vigor, precocity, and sex in interspecific pistachio rootstocks.</title>
        <authorList>
            <person name="Palmer W."/>
            <person name="Jacygrad E."/>
            <person name="Sagayaradj S."/>
            <person name="Cavanaugh K."/>
            <person name="Han R."/>
            <person name="Bertier L."/>
            <person name="Beede B."/>
            <person name="Kafkas S."/>
            <person name="Golino D."/>
            <person name="Preece J."/>
            <person name="Michelmore R."/>
        </authorList>
    </citation>
    <scope>NUCLEOTIDE SEQUENCE [LARGE SCALE GENOMIC DNA]</scope>
</reference>
<protein>
    <submittedName>
        <fullName evidence="1">Uncharacterized protein</fullName>
    </submittedName>
</protein>
<dbReference type="EMBL" id="CM047906">
    <property type="protein sequence ID" value="KAJ0086675.1"/>
    <property type="molecule type" value="Genomic_DNA"/>
</dbReference>
<organism evidence="1 2">
    <name type="scientific">Pistacia atlantica</name>
    <dbReference type="NCBI Taxonomy" id="434234"/>
    <lineage>
        <taxon>Eukaryota</taxon>
        <taxon>Viridiplantae</taxon>
        <taxon>Streptophyta</taxon>
        <taxon>Embryophyta</taxon>
        <taxon>Tracheophyta</taxon>
        <taxon>Spermatophyta</taxon>
        <taxon>Magnoliopsida</taxon>
        <taxon>eudicotyledons</taxon>
        <taxon>Gunneridae</taxon>
        <taxon>Pentapetalae</taxon>
        <taxon>rosids</taxon>
        <taxon>malvids</taxon>
        <taxon>Sapindales</taxon>
        <taxon>Anacardiaceae</taxon>
        <taxon>Pistacia</taxon>
    </lineage>
</organism>
<comment type="caution">
    <text evidence="1">The sequence shown here is derived from an EMBL/GenBank/DDBJ whole genome shotgun (WGS) entry which is preliminary data.</text>
</comment>
<evidence type="ECO:0000313" key="2">
    <source>
        <dbReference type="Proteomes" id="UP001164250"/>
    </source>
</evidence>
<dbReference type="Proteomes" id="UP001164250">
    <property type="component" value="Chromosome 10"/>
</dbReference>